<sequence length="138" mass="14918" precursor="true">MLRVLLLTIAMTVTASQAMAIGELKKEWSNIYAGDDSGDFKTVARKAGCNLCHVKGVKDKKTAESRNEYGTAMTAFLKSKDIKIGDLKAQYKDDSTKEAAVKTMTTMFETVNKEKSKDGEAFGAKISAGKLPATDANL</sequence>
<feature type="chain" id="PRO_5022200604" description="Cytochrome c domain-containing protein" evidence="1">
    <location>
        <begin position="21"/>
        <end position="138"/>
    </location>
</feature>
<proteinExistence type="predicted"/>
<dbReference type="KEGG" id="ruv:EC9_12870"/>
<keyword evidence="3" id="KW-1185">Reference proteome</keyword>
<dbReference type="Proteomes" id="UP000319557">
    <property type="component" value="Chromosome"/>
</dbReference>
<organism evidence="2 3">
    <name type="scientific">Rosistilla ulvae</name>
    <dbReference type="NCBI Taxonomy" id="1930277"/>
    <lineage>
        <taxon>Bacteria</taxon>
        <taxon>Pseudomonadati</taxon>
        <taxon>Planctomycetota</taxon>
        <taxon>Planctomycetia</taxon>
        <taxon>Pirellulales</taxon>
        <taxon>Pirellulaceae</taxon>
        <taxon>Rosistilla</taxon>
    </lineage>
</organism>
<feature type="signal peptide" evidence="1">
    <location>
        <begin position="1"/>
        <end position="20"/>
    </location>
</feature>
<evidence type="ECO:0000256" key="1">
    <source>
        <dbReference type="SAM" id="SignalP"/>
    </source>
</evidence>
<dbReference type="RefSeq" id="WP_145118674.1">
    <property type="nucleotide sequence ID" value="NZ_CP036261.1"/>
</dbReference>
<evidence type="ECO:0000313" key="2">
    <source>
        <dbReference type="EMBL" id="QDS87111.1"/>
    </source>
</evidence>
<evidence type="ECO:0008006" key="4">
    <source>
        <dbReference type="Google" id="ProtNLM"/>
    </source>
</evidence>
<evidence type="ECO:0000313" key="3">
    <source>
        <dbReference type="Proteomes" id="UP000319557"/>
    </source>
</evidence>
<dbReference type="AlphaFoldDB" id="A0A517LWW4"/>
<protein>
    <recommendedName>
        <fullName evidence="4">Cytochrome c domain-containing protein</fullName>
    </recommendedName>
</protein>
<dbReference type="EMBL" id="CP036261">
    <property type="protein sequence ID" value="QDS87111.1"/>
    <property type="molecule type" value="Genomic_DNA"/>
</dbReference>
<reference evidence="2 3" key="1">
    <citation type="submission" date="2019-02" db="EMBL/GenBank/DDBJ databases">
        <title>Deep-cultivation of Planctomycetes and their phenomic and genomic characterization uncovers novel biology.</title>
        <authorList>
            <person name="Wiegand S."/>
            <person name="Jogler M."/>
            <person name="Boedeker C."/>
            <person name="Pinto D."/>
            <person name="Vollmers J."/>
            <person name="Rivas-Marin E."/>
            <person name="Kohn T."/>
            <person name="Peeters S.H."/>
            <person name="Heuer A."/>
            <person name="Rast P."/>
            <person name="Oberbeckmann S."/>
            <person name="Bunk B."/>
            <person name="Jeske O."/>
            <person name="Meyerdierks A."/>
            <person name="Storesund J.E."/>
            <person name="Kallscheuer N."/>
            <person name="Luecker S."/>
            <person name="Lage O.M."/>
            <person name="Pohl T."/>
            <person name="Merkel B.J."/>
            <person name="Hornburger P."/>
            <person name="Mueller R.-W."/>
            <person name="Bruemmer F."/>
            <person name="Labrenz M."/>
            <person name="Spormann A.M."/>
            <person name="Op den Camp H."/>
            <person name="Overmann J."/>
            <person name="Amann R."/>
            <person name="Jetten M.S.M."/>
            <person name="Mascher T."/>
            <person name="Medema M.H."/>
            <person name="Devos D.P."/>
            <person name="Kaster A.-K."/>
            <person name="Ovreas L."/>
            <person name="Rohde M."/>
            <person name="Galperin M.Y."/>
            <person name="Jogler C."/>
        </authorList>
    </citation>
    <scope>NUCLEOTIDE SEQUENCE [LARGE SCALE GENOMIC DNA]</scope>
    <source>
        <strain evidence="2 3">EC9</strain>
    </source>
</reference>
<gene>
    <name evidence="2" type="ORF">EC9_12870</name>
</gene>
<name>A0A517LWW4_9BACT</name>
<accession>A0A517LWW4</accession>
<keyword evidence="1" id="KW-0732">Signal</keyword>
<dbReference type="OrthoDB" id="281947at2"/>